<evidence type="ECO:0000313" key="4">
    <source>
        <dbReference type="EMBL" id="CAD7277579.1"/>
    </source>
</evidence>
<dbReference type="InterPro" id="IPR024084">
    <property type="entry name" value="IsoPropMal-DH-like_dom"/>
</dbReference>
<dbReference type="OrthoDB" id="10261637at2759"/>
<dbReference type="PANTHER" id="PTHR11835:SF42">
    <property type="entry name" value="ISOCITRATE DEHYDROGENASE [NAD] SUBUNIT BETA, MITOCHONDRIAL"/>
    <property type="match status" value="1"/>
</dbReference>
<dbReference type="GO" id="GO:0006099">
    <property type="term" value="P:tricarboxylic acid cycle"/>
    <property type="evidence" value="ECO:0007669"/>
    <property type="project" value="UniProtKB-KW"/>
</dbReference>
<accession>A0A7R9BM38</accession>
<organism evidence="4">
    <name type="scientific">Notodromas monacha</name>
    <dbReference type="NCBI Taxonomy" id="399045"/>
    <lineage>
        <taxon>Eukaryota</taxon>
        <taxon>Metazoa</taxon>
        <taxon>Ecdysozoa</taxon>
        <taxon>Arthropoda</taxon>
        <taxon>Crustacea</taxon>
        <taxon>Oligostraca</taxon>
        <taxon>Ostracoda</taxon>
        <taxon>Podocopa</taxon>
        <taxon>Podocopida</taxon>
        <taxon>Cypridocopina</taxon>
        <taxon>Cypridoidea</taxon>
        <taxon>Cyprididae</taxon>
        <taxon>Notodromas</taxon>
    </lineage>
</organism>
<dbReference type="SMART" id="SM01329">
    <property type="entry name" value="Iso_dh"/>
    <property type="match status" value="1"/>
</dbReference>
<feature type="non-terminal residue" evidence="4">
    <location>
        <position position="273"/>
    </location>
</feature>
<evidence type="ECO:0000259" key="3">
    <source>
        <dbReference type="SMART" id="SM01329"/>
    </source>
</evidence>
<dbReference type="GO" id="GO:0006102">
    <property type="term" value="P:isocitrate metabolic process"/>
    <property type="evidence" value="ECO:0007669"/>
    <property type="project" value="TreeGrafter"/>
</dbReference>
<reference evidence="4" key="1">
    <citation type="submission" date="2020-11" db="EMBL/GenBank/DDBJ databases">
        <authorList>
            <person name="Tran Van P."/>
        </authorList>
    </citation>
    <scope>NUCLEOTIDE SEQUENCE</scope>
</reference>
<dbReference type="GO" id="GO:0005739">
    <property type="term" value="C:mitochondrion"/>
    <property type="evidence" value="ECO:0007669"/>
    <property type="project" value="TreeGrafter"/>
</dbReference>
<evidence type="ECO:0000313" key="5">
    <source>
        <dbReference type="Proteomes" id="UP000678499"/>
    </source>
</evidence>
<dbReference type="EMBL" id="OA882985">
    <property type="protein sequence ID" value="CAD7277579.1"/>
    <property type="molecule type" value="Genomic_DNA"/>
</dbReference>
<protein>
    <recommendedName>
        <fullName evidence="3">Isopropylmalate dehydrogenase-like domain-containing protein</fullName>
    </recommendedName>
</protein>
<dbReference type="PANTHER" id="PTHR11835">
    <property type="entry name" value="DECARBOXYLATING DEHYDROGENASES-ISOCITRATE, ISOPROPYLMALATE, TARTRATE"/>
    <property type="match status" value="1"/>
</dbReference>
<keyword evidence="5" id="KW-1185">Reference proteome</keyword>
<dbReference type="Proteomes" id="UP000678499">
    <property type="component" value="Unassembled WGS sequence"/>
</dbReference>
<feature type="domain" description="Isopropylmalate dehydrogenase-like" evidence="3">
    <location>
        <begin position="45"/>
        <end position="271"/>
    </location>
</feature>
<comment type="similarity">
    <text evidence="1">Belongs to the isocitrate and isopropylmalate dehydrogenases family.</text>
</comment>
<name>A0A7R9BM38_9CRUS</name>
<evidence type="ECO:0000256" key="2">
    <source>
        <dbReference type="ARBA" id="ARBA00022532"/>
    </source>
</evidence>
<evidence type="ECO:0000256" key="1">
    <source>
        <dbReference type="ARBA" id="ARBA00007769"/>
    </source>
</evidence>
<dbReference type="AlphaFoldDB" id="A0A7R9BM38"/>
<gene>
    <name evidence="4" type="ORF">NMOB1V02_LOCUS5309</name>
</gene>
<proteinExistence type="inferred from homology"/>
<keyword evidence="2" id="KW-0816">Tricarboxylic acid cycle</keyword>
<dbReference type="Pfam" id="PF00180">
    <property type="entry name" value="Iso_dh"/>
    <property type="match status" value="1"/>
</dbReference>
<dbReference type="SUPFAM" id="SSF53659">
    <property type="entry name" value="Isocitrate/Isopropylmalate dehydrogenase-like"/>
    <property type="match status" value="1"/>
</dbReference>
<sequence>MAASIVRSVASRALLPRAAVFRSSDYGVHTINQQKEAPTVEKLEKILPCTMIPGDGVGPELMHSVKEVFKAGGVPVKFDELFFSELNPYLSVSVEKVVESVLANGVCLMHYLKTPDTSPTGELGSLNMKFRRGVDLFANVVHIKSLPGVRSRHKDLDFIIIREQTEGEYSAMEHESVKGVVESMKIVTREKSRRIAKFAFDYAIKHGRKKVTAVHKANIMKLGDGLFLQCCEENVANPTAMLLCSAKMLDHLNLRSYAAMVRNAVTKVLLDAK</sequence>
<dbReference type="Gene3D" id="3.40.718.10">
    <property type="entry name" value="Isopropylmalate Dehydrogenase"/>
    <property type="match status" value="2"/>
</dbReference>
<dbReference type="EMBL" id="CAJPEX010000948">
    <property type="protein sequence ID" value="CAG0917731.1"/>
    <property type="molecule type" value="Genomic_DNA"/>
</dbReference>